<dbReference type="HOGENOM" id="CLU_2993093_0_0_3"/>
<name>A2C9Q1_PROM3</name>
<evidence type="ECO:0000313" key="1">
    <source>
        <dbReference type="EMBL" id="ABM78211.1"/>
    </source>
</evidence>
<sequence>MSVLLNILLSRTQWPRASNLANQLLPEVDTFFTRRQLDLDIVDNFTEIYLDSLSNYL</sequence>
<organism evidence="1 2">
    <name type="scientific">Prochlorococcus marinus (strain MIT 9303)</name>
    <dbReference type="NCBI Taxonomy" id="59922"/>
    <lineage>
        <taxon>Bacteria</taxon>
        <taxon>Bacillati</taxon>
        <taxon>Cyanobacteriota</taxon>
        <taxon>Cyanophyceae</taxon>
        <taxon>Synechococcales</taxon>
        <taxon>Prochlorococcaceae</taxon>
        <taxon>Prochlorococcus</taxon>
    </lineage>
</organism>
<proteinExistence type="predicted"/>
<gene>
    <name evidence="1" type="ordered locus">P9303_14651</name>
</gene>
<dbReference type="KEGG" id="pmf:P9303_14651"/>
<reference evidence="1 2" key="1">
    <citation type="journal article" date="2007" name="PLoS Genet.">
        <title>Patterns and implications of gene gain and loss in the evolution of Prochlorococcus.</title>
        <authorList>
            <person name="Kettler G.C."/>
            <person name="Martiny A.C."/>
            <person name="Huang K."/>
            <person name="Zucker J."/>
            <person name="Coleman M.L."/>
            <person name="Rodrigue S."/>
            <person name="Chen F."/>
            <person name="Lapidus A."/>
            <person name="Ferriera S."/>
            <person name="Johnson J."/>
            <person name="Steglich C."/>
            <person name="Church G.M."/>
            <person name="Richardson P."/>
            <person name="Chisholm S.W."/>
        </authorList>
    </citation>
    <scope>NUCLEOTIDE SEQUENCE [LARGE SCALE GENOMIC DNA]</scope>
    <source>
        <strain evidence="1 2">MIT 9303</strain>
    </source>
</reference>
<dbReference type="AlphaFoldDB" id="A2C9Q1"/>
<evidence type="ECO:0000313" key="2">
    <source>
        <dbReference type="Proteomes" id="UP000002274"/>
    </source>
</evidence>
<accession>A2C9Q1</accession>
<dbReference type="Proteomes" id="UP000002274">
    <property type="component" value="Chromosome"/>
</dbReference>
<dbReference type="EMBL" id="CP000554">
    <property type="protein sequence ID" value="ABM78211.1"/>
    <property type="molecule type" value="Genomic_DNA"/>
</dbReference>
<protein>
    <submittedName>
        <fullName evidence="1">Uncharacterized protein</fullName>
    </submittedName>
</protein>